<feature type="binding site" evidence="1">
    <location>
        <position position="140"/>
    </location>
    <ligand>
        <name>Mg(2+)</name>
        <dbReference type="ChEBI" id="CHEBI:18420"/>
        <label>1</label>
    </ligand>
</feature>
<evidence type="ECO:0000259" key="2">
    <source>
        <dbReference type="Pfam" id="PF00586"/>
    </source>
</evidence>
<feature type="domain" description="PurM-like N-terminal" evidence="2">
    <location>
        <begin position="44"/>
        <end position="155"/>
    </location>
</feature>
<feature type="binding site" evidence="1">
    <location>
        <position position="60"/>
    </location>
    <ligand>
        <name>Mg(2+)</name>
        <dbReference type="ChEBI" id="CHEBI:18420"/>
        <label>1</label>
    </ligand>
</feature>
<dbReference type="Pfam" id="PF00586">
    <property type="entry name" value="AIRS"/>
    <property type="match status" value="1"/>
</dbReference>
<dbReference type="GO" id="GO:0000287">
    <property type="term" value="F:magnesium ion binding"/>
    <property type="evidence" value="ECO:0007669"/>
    <property type="project" value="UniProtKB-UniRule"/>
</dbReference>
<dbReference type="SUPFAM" id="SSF56042">
    <property type="entry name" value="PurM C-terminal domain-like"/>
    <property type="match status" value="1"/>
</dbReference>
<comment type="miscellaneous">
    <text evidence="1">Reaction mechanism of ThiL seems to utilize a direct, inline transfer of the gamma-phosphate of ATP to TMP rather than a phosphorylated enzyme intermediate.</text>
</comment>
<dbReference type="EMBL" id="JAAMOX010000001">
    <property type="protein sequence ID" value="NIH52380.1"/>
    <property type="molecule type" value="Genomic_DNA"/>
</dbReference>
<comment type="catalytic activity">
    <reaction evidence="1">
        <text>thiamine phosphate + ATP = thiamine diphosphate + ADP</text>
        <dbReference type="Rhea" id="RHEA:15913"/>
        <dbReference type="ChEBI" id="CHEBI:30616"/>
        <dbReference type="ChEBI" id="CHEBI:37575"/>
        <dbReference type="ChEBI" id="CHEBI:58937"/>
        <dbReference type="ChEBI" id="CHEBI:456216"/>
        <dbReference type="EC" id="2.7.4.16"/>
    </reaction>
</comment>
<comment type="caution">
    <text evidence="1">Lacks conserved residue(s) required for the propagation of feature annotation.</text>
</comment>
<dbReference type="HAMAP" id="MF_02128">
    <property type="entry name" value="TMP_kinase"/>
    <property type="match status" value="1"/>
</dbReference>
<proteinExistence type="inferred from homology"/>
<dbReference type="InterPro" id="IPR036676">
    <property type="entry name" value="PurM-like_C_sf"/>
</dbReference>
<dbReference type="GO" id="GO:0009228">
    <property type="term" value="P:thiamine biosynthetic process"/>
    <property type="evidence" value="ECO:0007669"/>
    <property type="project" value="UniProtKB-KW"/>
</dbReference>
<dbReference type="Gene3D" id="3.30.1330.10">
    <property type="entry name" value="PurM-like, N-terminal domain"/>
    <property type="match status" value="1"/>
</dbReference>
<gene>
    <name evidence="1" type="primary">thiL</name>
    <name evidence="3" type="ORF">FHX76_000248</name>
</gene>
<dbReference type="RefSeq" id="WP_167146843.1">
    <property type="nucleotide sequence ID" value="NZ_JAAMOX010000001.1"/>
</dbReference>
<comment type="pathway">
    <text evidence="1">Cofactor biosynthesis; thiamine diphosphate biosynthesis; thiamine diphosphate from thiamine phosphate: step 1/1.</text>
</comment>
<dbReference type="Proteomes" id="UP000541033">
    <property type="component" value="Unassembled WGS sequence"/>
</dbReference>
<feature type="binding site" evidence="1">
    <location>
        <position position="46"/>
    </location>
    <ligand>
        <name>Mg(2+)</name>
        <dbReference type="ChEBI" id="CHEBI:18420"/>
        <label>3</label>
    </ligand>
</feature>
<comment type="similarity">
    <text evidence="1">Belongs to the thiamine-monophosphate kinase family.</text>
</comment>
<dbReference type="GO" id="GO:0005524">
    <property type="term" value="F:ATP binding"/>
    <property type="evidence" value="ECO:0007669"/>
    <property type="project" value="UniProtKB-UniRule"/>
</dbReference>
<dbReference type="PANTHER" id="PTHR30270">
    <property type="entry name" value="THIAMINE-MONOPHOSPHATE KINASE"/>
    <property type="match status" value="1"/>
</dbReference>
<keyword evidence="1" id="KW-0479">Metal-binding</keyword>
<keyword evidence="1" id="KW-0067">ATP-binding</keyword>
<protein>
    <recommendedName>
        <fullName evidence="1">Thiamine-monophosphate kinase</fullName>
        <shortName evidence="1">TMP kinase</shortName>
        <shortName evidence="1">Thiamine-phosphate kinase</shortName>
        <ecNumber evidence="1">2.7.4.16</ecNumber>
    </recommendedName>
</protein>
<dbReference type="AlphaFoldDB" id="A0A7X5QYK7"/>
<feature type="binding site" evidence="1">
    <location>
        <position position="243"/>
    </location>
    <ligand>
        <name>Mg(2+)</name>
        <dbReference type="ChEBI" id="CHEBI:18420"/>
        <label>3</label>
    </ligand>
</feature>
<dbReference type="PANTHER" id="PTHR30270:SF0">
    <property type="entry name" value="THIAMINE-MONOPHOSPHATE KINASE"/>
    <property type="match status" value="1"/>
</dbReference>
<name>A0A7X5QYK7_9MICO</name>
<dbReference type="CDD" id="cd02194">
    <property type="entry name" value="ThiL"/>
    <property type="match status" value="1"/>
</dbReference>
<keyword evidence="1 3" id="KW-0418">Kinase</keyword>
<keyword evidence="1" id="KW-0784">Thiamine biosynthesis</keyword>
<dbReference type="EC" id="2.7.4.16" evidence="1"/>
<feature type="binding site" evidence="1">
    <location>
        <position position="61"/>
    </location>
    <ligand>
        <name>Mg(2+)</name>
        <dbReference type="ChEBI" id="CHEBI:18420"/>
        <label>2</label>
    </ligand>
</feature>
<sequence length="333" mass="33643">MELPATPAATQSSSPRVSDLSEGELLQLILAQFHEAKTSVVGPGDDAAVLAPGGNIVITTDMMIEGPDFRRAWHSGFELGWKAAATNLSDVAAMGARPSGLTVALASPSDVPAAYLVEIARGFDAACQTLAPGCGVVGGDLSTAPVLSLSITALGNLEGRQPVLRSGAQPGDVVAVAGDLGLAAAGLSLLFDRCVDASGAASAEGIAGLWAEHPELLAAQLAPSPPIPLGIEAAQHGASSMIDISDSLSLDASRVARASGVSINLFRDQLGAYADDALTGGEDHALLATFLPGSVPHGFRVIGEVGPLSESPLSVDGVATVGRGWDPFDSSRR</sequence>
<feature type="binding site" evidence="1">
    <location>
        <position position="59"/>
    </location>
    <ligand>
        <name>Mg(2+)</name>
        <dbReference type="ChEBI" id="CHEBI:18420"/>
        <label>4</label>
    </ligand>
</feature>
<dbReference type="GO" id="GO:0009229">
    <property type="term" value="P:thiamine diphosphate biosynthetic process"/>
    <property type="evidence" value="ECO:0007669"/>
    <property type="project" value="UniProtKB-UniRule"/>
</dbReference>
<accession>A0A7X5QYK7</accession>
<feature type="binding site" evidence="1">
    <location>
        <position position="90"/>
    </location>
    <ligand>
        <name>Mg(2+)</name>
        <dbReference type="ChEBI" id="CHEBI:18420"/>
        <label>4</label>
    </ligand>
</feature>
<keyword evidence="4" id="KW-1185">Reference proteome</keyword>
<dbReference type="GO" id="GO:0009030">
    <property type="term" value="F:thiamine-phosphate kinase activity"/>
    <property type="evidence" value="ECO:0007669"/>
    <property type="project" value="UniProtKB-UniRule"/>
</dbReference>
<feature type="binding site" evidence="1">
    <location>
        <position position="68"/>
    </location>
    <ligand>
        <name>substrate</name>
    </ligand>
</feature>
<dbReference type="NCBIfam" id="TIGR01379">
    <property type="entry name" value="thiL"/>
    <property type="match status" value="1"/>
</dbReference>
<dbReference type="Gene3D" id="3.90.650.10">
    <property type="entry name" value="PurM-like C-terminal domain"/>
    <property type="match status" value="1"/>
</dbReference>
<evidence type="ECO:0000256" key="1">
    <source>
        <dbReference type="HAMAP-Rule" id="MF_02128"/>
    </source>
</evidence>
<comment type="caution">
    <text evidence="3">The sequence shown here is derived from an EMBL/GenBank/DDBJ whole genome shotgun (WGS) entry which is preliminary data.</text>
</comment>
<organism evidence="3 4">
    <name type="scientific">Lysinibacter cavernae</name>
    <dbReference type="NCBI Taxonomy" id="1640652"/>
    <lineage>
        <taxon>Bacteria</taxon>
        <taxon>Bacillati</taxon>
        <taxon>Actinomycetota</taxon>
        <taxon>Actinomycetes</taxon>
        <taxon>Micrococcales</taxon>
        <taxon>Microbacteriaceae</taxon>
        <taxon>Lysinibacter</taxon>
    </lineage>
</organism>
<keyword evidence="1" id="KW-0547">Nucleotide-binding</keyword>
<feature type="binding site" evidence="1">
    <location>
        <position position="245"/>
    </location>
    <ligand>
        <name>ATP</name>
        <dbReference type="ChEBI" id="CHEBI:30616"/>
    </ligand>
</feature>
<keyword evidence="1" id="KW-0460">Magnesium</keyword>
<feature type="binding site" evidence="1">
    <location>
        <position position="46"/>
    </location>
    <ligand>
        <name>Mg(2+)</name>
        <dbReference type="ChEBI" id="CHEBI:18420"/>
        <label>4</label>
    </ligand>
</feature>
<dbReference type="InterPro" id="IPR006283">
    <property type="entry name" value="ThiL-like"/>
</dbReference>
<dbReference type="InterPro" id="IPR016188">
    <property type="entry name" value="PurM-like_N"/>
</dbReference>
<feature type="binding site" evidence="1">
    <location>
        <position position="90"/>
    </location>
    <ligand>
        <name>Mg(2+)</name>
        <dbReference type="ChEBI" id="CHEBI:18420"/>
        <label>2</label>
    </ligand>
</feature>
<feature type="binding site" evidence="1">
    <location>
        <position position="61"/>
    </location>
    <ligand>
        <name>Mg(2+)</name>
        <dbReference type="ChEBI" id="CHEBI:18420"/>
        <label>1</label>
    </ligand>
</feature>
<evidence type="ECO:0000313" key="4">
    <source>
        <dbReference type="Proteomes" id="UP000541033"/>
    </source>
</evidence>
<feature type="binding site" evidence="1">
    <location>
        <position position="165"/>
    </location>
    <ligand>
        <name>ATP</name>
        <dbReference type="ChEBI" id="CHEBI:30616"/>
    </ligand>
</feature>
<keyword evidence="1 3" id="KW-0808">Transferase</keyword>
<reference evidence="3 4" key="1">
    <citation type="submission" date="2020-02" db="EMBL/GenBank/DDBJ databases">
        <title>Sequencing the genomes of 1000 actinobacteria strains.</title>
        <authorList>
            <person name="Klenk H.-P."/>
        </authorList>
    </citation>
    <scope>NUCLEOTIDE SEQUENCE [LARGE SCALE GENOMIC DNA]</scope>
    <source>
        <strain evidence="3 4">DSM 27960</strain>
    </source>
</reference>
<dbReference type="SUPFAM" id="SSF55326">
    <property type="entry name" value="PurM N-terminal domain-like"/>
    <property type="match status" value="1"/>
</dbReference>
<dbReference type="PIRSF" id="PIRSF005303">
    <property type="entry name" value="Thiam_monoph_kin"/>
    <property type="match status" value="1"/>
</dbReference>
<feature type="binding site" evidence="1">
    <location>
        <position position="246"/>
    </location>
    <ligand>
        <name>Mg(2+)</name>
        <dbReference type="ChEBI" id="CHEBI:18420"/>
        <label>5</label>
    </ligand>
</feature>
<feature type="binding site" evidence="1">
    <location>
        <position position="282"/>
    </location>
    <ligand>
        <name>substrate</name>
    </ligand>
</feature>
<feature type="binding site" evidence="1">
    <location>
        <position position="325"/>
    </location>
    <ligand>
        <name>substrate</name>
    </ligand>
</feature>
<comment type="function">
    <text evidence="1">Catalyzes the ATP-dependent phosphorylation of thiamine-monophosphate (TMP) to form thiamine-pyrophosphate (TPP), the active form of vitamin B1.</text>
</comment>
<feature type="binding site" evidence="1">
    <location>
        <begin position="139"/>
        <end position="140"/>
    </location>
    <ligand>
        <name>ATP</name>
        <dbReference type="ChEBI" id="CHEBI:30616"/>
    </ligand>
</feature>
<dbReference type="InterPro" id="IPR036921">
    <property type="entry name" value="PurM-like_N_sf"/>
</dbReference>
<feature type="binding site" evidence="1">
    <location>
        <position position="90"/>
    </location>
    <ligand>
        <name>Mg(2+)</name>
        <dbReference type="ChEBI" id="CHEBI:18420"/>
        <label>3</label>
    </ligand>
</feature>
<dbReference type="UniPathway" id="UPA00060">
    <property type="reaction ID" value="UER00142"/>
</dbReference>
<evidence type="ECO:0000313" key="3">
    <source>
        <dbReference type="EMBL" id="NIH52380.1"/>
    </source>
</evidence>